<protein>
    <recommendedName>
        <fullName evidence="1">DUF362 domain-containing protein</fullName>
    </recommendedName>
</protein>
<evidence type="ECO:0000313" key="2">
    <source>
        <dbReference type="EMBL" id="KKL77081.1"/>
    </source>
</evidence>
<evidence type="ECO:0000259" key="1">
    <source>
        <dbReference type="Pfam" id="PF04015"/>
    </source>
</evidence>
<proteinExistence type="predicted"/>
<comment type="caution">
    <text evidence="2">The sequence shown here is derived from an EMBL/GenBank/DDBJ whole genome shotgun (WGS) entry which is preliminary data.</text>
</comment>
<sequence>MNNNNKIAISEINNGDVKSAVFEALNSIDAGNLFKRHGMKILIKPNLLAPKKPEKAVTTHPAVLRAVIHWLKQFNPKRIIVADSSGTYLKGITDLAFEVSGIRNVCEEEHIEFIPFERTKCKSYKVESPLILNEFPASRLLEECDIIINIPKIKTHINTKLTCSIKNMFGTLILELKSKTHKMFPNNLDFNCAIVDIYSVSQPQLTIIDGFYCQEGNGPSMGDVVKLDLILAGFDPVALDTTVCKIIDFNPEDIQHIYMVVVRYESGDSFGRSYGNWKIVGVYKNVEDAQEILDKINYDEKHRYDEDYKKEYEKEFRDWDGYFERFENVDIEVLHVL</sequence>
<feature type="domain" description="DUF362" evidence="1">
    <location>
        <begin position="41"/>
        <end position="244"/>
    </location>
</feature>
<reference evidence="2" key="1">
    <citation type="journal article" date="2015" name="Nature">
        <title>Complex archaea that bridge the gap between prokaryotes and eukaryotes.</title>
        <authorList>
            <person name="Spang A."/>
            <person name="Saw J.H."/>
            <person name="Jorgensen S.L."/>
            <person name="Zaremba-Niedzwiedzka K."/>
            <person name="Martijn J."/>
            <person name="Lind A.E."/>
            <person name="van Eijk R."/>
            <person name="Schleper C."/>
            <person name="Guy L."/>
            <person name="Ettema T.J."/>
        </authorList>
    </citation>
    <scope>NUCLEOTIDE SEQUENCE</scope>
</reference>
<name>A0A0F9FF73_9ZZZZ</name>
<dbReference type="Pfam" id="PF04015">
    <property type="entry name" value="DUF362"/>
    <property type="match status" value="1"/>
</dbReference>
<dbReference type="EMBL" id="LAZR01023858">
    <property type="protein sequence ID" value="KKL77081.1"/>
    <property type="molecule type" value="Genomic_DNA"/>
</dbReference>
<dbReference type="AlphaFoldDB" id="A0A0F9FF73"/>
<dbReference type="InterPro" id="IPR007160">
    <property type="entry name" value="DUF362"/>
</dbReference>
<accession>A0A0F9FF73</accession>
<gene>
    <name evidence="2" type="ORF">LCGC14_2038470</name>
</gene>
<organism evidence="2">
    <name type="scientific">marine sediment metagenome</name>
    <dbReference type="NCBI Taxonomy" id="412755"/>
    <lineage>
        <taxon>unclassified sequences</taxon>
        <taxon>metagenomes</taxon>
        <taxon>ecological metagenomes</taxon>
    </lineage>
</organism>